<reference evidence="1 2" key="1">
    <citation type="submission" date="2024-02" db="EMBL/GenBank/DDBJ databases">
        <title>Bacteria isolated from the canopy kelp, Nereocystis luetkeana.</title>
        <authorList>
            <person name="Pfister C.A."/>
            <person name="Younker I.T."/>
            <person name="Light S.H."/>
        </authorList>
    </citation>
    <scope>NUCLEOTIDE SEQUENCE [LARGE SCALE GENOMIC DNA]</scope>
    <source>
        <strain evidence="1 2">TI.1.03</strain>
    </source>
</reference>
<name>A0ABU9H602_9GAMM</name>
<gene>
    <name evidence="1" type="ORF">V6257_20065</name>
</gene>
<dbReference type="Proteomes" id="UP001371391">
    <property type="component" value="Unassembled WGS sequence"/>
</dbReference>
<organism evidence="1 2">
    <name type="scientific">Pseudoalteromonas issachenkonii</name>
    <dbReference type="NCBI Taxonomy" id="152297"/>
    <lineage>
        <taxon>Bacteria</taxon>
        <taxon>Pseudomonadati</taxon>
        <taxon>Pseudomonadota</taxon>
        <taxon>Gammaproteobacteria</taxon>
        <taxon>Alteromonadales</taxon>
        <taxon>Pseudoalteromonadaceae</taxon>
        <taxon>Pseudoalteromonas</taxon>
    </lineage>
</organism>
<dbReference type="EMBL" id="JBAKAW010000037">
    <property type="protein sequence ID" value="MEL0657312.1"/>
    <property type="molecule type" value="Genomic_DNA"/>
</dbReference>
<evidence type="ECO:0000313" key="1">
    <source>
        <dbReference type="EMBL" id="MEL0657312.1"/>
    </source>
</evidence>
<feature type="non-terminal residue" evidence="1">
    <location>
        <position position="1"/>
    </location>
</feature>
<protein>
    <submittedName>
        <fullName evidence="1">Uncharacterized protein</fullName>
    </submittedName>
</protein>
<accession>A0ABU9H602</accession>
<comment type="caution">
    <text evidence="1">The sequence shown here is derived from an EMBL/GenBank/DDBJ whole genome shotgun (WGS) entry which is preliminary data.</text>
</comment>
<evidence type="ECO:0000313" key="2">
    <source>
        <dbReference type="Proteomes" id="UP001371391"/>
    </source>
</evidence>
<sequence length="120" mass="13604">PQQLMEQKYSLFSYIDLNNKVKTILDDLALKSKLDFIIIVYPNSGPAWANSSAYLEGYGLYTRCSFGSCNAYALDYIDARIYDVKNKKSLKGTNSVYFNQKIMPNLIVPDNIKDINSAQV</sequence>
<keyword evidence="2" id="KW-1185">Reference proteome</keyword>
<dbReference type="RefSeq" id="WP_341604099.1">
    <property type="nucleotide sequence ID" value="NZ_JBAKAW010000037.1"/>
</dbReference>
<feature type="non-terminal residue" evidence="1">
    <location>
        <position position="120"/>
    </location>
</feature>
<proteinExistence type="predicted"/>